<dbReference type="EMBL" id="BJUK01000007">
    <property type="protein sequence ID" value="GEK46607.1"/>
    <property type="molecule type" value="Genomic_DNA"/>
</dbReference>
<feature type="region of interest" description="Disordered" evidence="10">
    <location>
        <begin position="371"/>
        <end position="443"/>
    </location>
</feature>
<evidence type="ECO:0000313" key="13">
    <source>
        <dbReference type="EMBL" id="GEK46607.1"/>
    </source>
</evidence>
<comment type="subcellular location">
    <subcellularLocation>
        <location evidence="1">Cytoplasm</location>
    </subcellularLocation>
</comment>
<keyword evidence="14" id="KW-1185">Reference proteome</keyword>
<dbReference type="PANTHER" id="PTHR30349:SF77">
    <property type="entry name" value="TYROSINE RECOMBINASE XERC"/>
    <property type="match status" value="1"/>
</dbReference>
<dbReference type="InterPro" id="IPR011010">
    <property type="entry name" value="DNA_brk_join_enz"/>
</dbReference>
<dbReference type="Gene3D" id="1.10.443.10">
    <property type="entry name" value="Intergrase catalytic core"/>
    <property type="match status" value="1"/>
</dbReference>
<keyword evidence="5" id="KW-0229">DNA integration</keyword>
<evidence type="ECO:0000256" key="4">
    <source>
        <dbReference type="ARBA" id="ARBA00022829"/>
    </source>
</evidence>
<dbReference type="InterPro" id="IPR010998">
    <property type="entry name" value="Integrase_recombinase_N"/>
</dbReference>
<dbReference type="RefSeq" id="WP_146801881.1">
    <property type="nucleotide sequence ID" value="NZ_BJUK01000007.1"/>
</dbReference>
<dbReference type="PANTHER" id="PTHR30349">
    <property type="entry name" value="PHAGE INTEGRASE-RELATED"/>
    <property type="match status" value="1"/>
</dbReference>
<evidence type="ECO:0000256" key="9">
    <source>
        <dbReference type="PROSITE-ProRule" id="PRU01248"/>
    </source>
</evidence>
<evidence type="ECO:0000256" key="1">
    <source>
        <dbReference type="ARBA" id="ARBA00004496"/>
    </source>
</evidence>
<keyword evidence="3" id="KW-0132">Cell division</keyword>
<evidence type="ECO:0000256" key="8">
    <source>
        <dbReference type="ARBA" id="ARBA00023306"/>
    </source>
</evidence>
<keyword evidence="2" id="KW-0963">Cytoplasm</keyword>
<dbReference type="InterPro" id="IPR044068">
    <property type="entry name" value="CB"/>
</dbReference>
<dbReference type="Proteomes" id="UP000321275">
    <property type="component" value="Unassembled WGS sequence"/>
</dbReference>
<evidence type="ECO:0000259" key="12">
    <source>
        <dbReference type="PROSITE" id="PS51900"/>
    </source>
</evidence>
<name>A0A510X778_9GAMM</name>
<dbReference type="GO" id="GO:0051301">
    <property type="term" value="P:cell division"/>
    <property type="evidence" value="ECO:0007669"/>
    <property type="project" value="UniProtKB-KW"/>
</dbReference>
<evidence type="ECO:0008006" key="15">
    <source>
        <dbReference type="Google" id="ProtNLM"/>
    </source>
</evidence>
<dbReference type="GO" id="GO:0007059">
    <property type="term" value="P:chromosome segregation"/>
    <property type="evidence" value="ECO:0007669"/>
    <property type="project" value="UniProtKB-KW"/>
</dbReference>
<evidence type="ECO:0000259" key="11">
    <source>
        <dbReference type="PROSITE" id="PS51898"/>
    </source>
</evidence>
<dbReference type="InterPro" id="IPR002104">
    <property type="entry name" value="Integrase_catalytic"/>
</dbReference>
<dbReference type="GO" id="GO:0006310">
    <property type="term" value="P:DNA recombination"/>
    <property type="evidence" value="ECO:0007669"/>
    <property type="project" value="UniProtKB-KW"/>
</dbReference>
<comment type="caution">
    <text evidence="13">The sequence shown here is derived from an EMBL/GenBank/DDBJ whole genome shotgun (WGS) entry which is preliminary data.</text>
</comment>
<feature type="compositionally biased region" description="Basic and acidic residues" evidence="10">
    <location>
        <begin position="428"/>
        <end position="443"/>
    </location>
</feature>
<keyword evidence="8" id="KW-0131">Cell cycle</keyword>
<dbReference type="CDD" id="cd00397">
    <property type="entry name" value="DNA_BRE_C"/>
    <property type="match status" value="1"/>
</dbReference>
<dbReference type="GO" id="GO:0003677">
    <property type="term" value="F:DNA binding"/>
    <property type="evidence" value="ECO:0007669"/>
    <property type="project" value="UniProtKB-UniRule"/>
</dbReference>
<dbReference type="GO" id="GO:0005737">
    <property type="term" value="C:cytoplasm"/>
    <property type="evidence" value="ECO:0007669"/>
    <property type="project" value="UniProtKB-SubCell"/>
</dbReference>
<dbReference type="AlphaFoldDB" id="A0A510X778"/>
<dbReference type="InterPro" id="IPR050090">
    <property type="entry name" value="Tyrosine_recombinase_XerCD"/>
</dbReference>
<keyword evidence="6 9" id="KW-0238">DNA-binding</keyword>
<organism evidence="13 14">
    <name type="scientific">Bisbaumannia pacifica</name>
    <dbReference type="NCBI Taxonomy" id="77098"/>
    <lineage>
        <taxon>Bacteria</taxon>
        <taxon>Pseudomonadati</taxon>
        <taxon>Pseudomonadota</taxon>
        <taxon>Gammaproteobacteria</taxon>
        <taxon>Oceanospirillales</taxon>
        <taxon>Halomonadaceae</taxon>
        <taxon>Bisbaumannia</taxon>
    </lineage>
</organism>
<keyword evidence="4" id="KW-0159">Chromosome partition</keyword>
<dbReference type="PROSITE" id="PS51898">
    <property type="entry name" value="TYR_RECOMBINASE"/>
    <property type="match status" value="1"/>
</dbReference>
<evidence type="ECO:0000313" key="14">
    <source>
        <dbReference type="Proteomes" id="UP000321275"/>
    </source>
</evidence>
<gene>
    <name evidence="13" type="ORF">HPA02_08900</name>
</gene>
<evidence type="ECO:0000256" key="10">
    <source>
        <dbReference type="SAM" id="MobiDB-lite"/>
    </source>
</evidence>
<keyword evidence="7" id="KW-0233">DNA recombination</keyword>
<proteinExistence type="predicted"/>
<accession>A0A510X778</accession>
<feature type="domain" description="Tyr recombinase" evidence="11">
    <location>
        <begin position="164"/>
        <end position="374"/>
    </location>
</feature>
<dbReference type="SUPFAM" id="SSF56349">
    <property type="entry name" value="DNA breaking-rejoining enzymes"/>
    <property type="match status" value="1"/>
</dbReference>
<evidence type="ECO:0000256" key="3">
    <source>
        <dbReference type="ARBA" id="ARBA00022618"/>
    </source>
</evidence>
<reference evidence="13 14" key="1">
    <citation type="submission" date="2019-07" db="EMBL/GenBank/DDBJ databases">
        <title>Whole genome shotgun sequence of Halomonas pacifica NBRC 102220.</title>
        <authorList>
            <person name="Hosoyama A."/>
            <person name="Uohara A."/>
            <person name="Ohji S."/>
            <person name="Ichikawa N."/>
        </authorList>
    </citation>
    <scope>NUCLEOTIDE SEQUENCE [LARGE SCALE GENOMIC DNA]</scope>
    <source>
        <strain evidence="13 14">NBRC 102220</strain>
    </source>
</reference>
<dbReference type="GO" id="GO:0015074">
    <property type="term" value="P:DNA integration"/>
    <property type="evidence" value="ECO:0007669"/>
    <property type="project" value="UniProtKB-KW"/>
</dbReference>
<protein>
    <recommendedName>
        <fullName evidence="15">Integrase</fullName>
    </recommendedName>
</protein>
<dbReference type="Gene3D" id="1.10.150.130">
    <property type="match status" value="1"/>
</dbReference>
<dbReference type="InterPro" id="IPR013762">
    <property type="entry name" value="Integrase-like_cat_sf"/>
</dbReference>
<dbReference type="Pfam" id="PF00589">
    <property type="entry name" value="Phage_integrase"/>
    <property type="match status" value="1"/>
</dbReference>
<dbReference type="PROSITE" id="PS51900">
    <property type="entry name" value="CB"/>
    <property type="match status" value="1"/>
</dbReference>
<evidence type="ECO:0000256" key="6">
    <source>
        <dbReference type="ARBA" id="ARBA00023125"/>
    </source>
</evidence>
<feature type="domain" description="Core-binding (CB)" evidence="12">
    <location>
        <begin position="34"/>
        <end position="138"/>
    </location>
</feature>
<evidence type="ECO:0000256" key="5">
    <source>
        <dbReference type="ARBA" id="ARBA00022908"/>
    </source>
</evidence>
<evidence type="ECO:0000256" key="2">
    <source>
        <dbReference type="ARBA" id="ARBA00022490"/>
    </source>
</evidence>
<sequence>MLALESLARAGEVLSEAPEGVSTSVPRGVHIGAESDIEAVGLWLSEYRASPQTWRAYRREAERLLLWLDRQGLRLGQVRREHLDAFEAFLGDPNPREAWIGPPRPRRSPQWRPFRGPLSPASRRQSLVILQGLFAWLAEAGWVAHNPFRLMRDKRRRLDNRQAGIERYLERPLWEWFWAWLNRPPAEPATPRQRFEWQRRRLVFGFAYLLAPRIAEISAARMGDFRRREGGWWWEVVGKGSKRALIPVPPDMLALLGDWREELGLPPEPLPEEGEPLLRSLDGRRGLGDNRLYRLIRESFAAGAEALAAQGDALGARQLRRATPHWLRHTALTHQAQAGVELRYLAATARHARLDTTARYLHAEAEEWHRQQARHGLGSATELQGGTDEAGEWEEQPAYPNQATEPQDRADEAGEWEEQPAYPNQGGADERSGGADESGREPV</sequence>
<evidence type="ECO:0000256" key="7">
    <source>
        <dbReference type="ARBA" id="ARBA00023172"/>
    </source>
</evidence>
<dbReference type="OrthoDB" id="8610787at2"/>